<accession>A0A151SSF7</accession>
<gene>
    <name evidence="1" type="ORF">KK1_003958</name>
</gene>
<dbReference type="EMBL" id="CM003613">
    <property type="protein sequence ID" value="KYP57691.1"/>
    <property type="molecule type" value="Genomic_DNA"/>
</dbReference>
<name>A0A151SSF7_CAJCA</name>
<dbReference type="Proteomes" id="UP000075243">
    <property type="component" value="Chromosome 11"/>
</dbReference>
<protein>
    <submittedName>
        <fullName evidence="1">Uncharacterized protein</fullName>
    </submittedName>
</protein>
<feature type="non-terminal residue" evidence="1">
    <location>
        <position position="1"/>
    </location>
</feature>
<reference evidence="1 2" key="1">
    <citation type="journal article" date="2012" name="Nat. Biotechnol.">
        <title>Draft genome sequence of pigeonpea (Cajanus cajan), an orphan legume crop of resource-poor farmers.</title>
        <authorList>
            <person name="Varshney R.K."/>
            <person name="Chen W."/>
            <person name="Li Y."/>
            <person name="Bharti A.K."/>
            <person name="Saxena R.K."/>
            <person name="Schlueter J.A."/>
            <person name="Donoghue M.T."/>
            <person name="Azam S."/>
            <person name="Fan G."/>
            <person name="Whaley A.M."/>
            <person name="Farmer A.D."/>
            <person name="Sheridan J."/>
            <person name="Iwata A."/>
            <person name="Tuteja R."/>
            <person name="Penmetsa R.V."/>
            <person name="Wu W."/>
            <person name="Upadhyaya H.D."/>
            <person name="Yang S.P."/>
            <person name="Shah T."/>
            <person name="Saxena K.B."/>
            <person name="Michael T."/>
            <person name="McCombie W.R."/>
            <person name="Yang B."/>
            <person name="Zhang G."/>
            <person name="Yang H."/>
            <person name="Wang J."/>
            <person name="Spillane C."/>
            <person name="Cook D.R."/>
            <person name="May G.D."/>
            <person name="Xu X."/>
            <person name="Jackson S.A."/>
        </authorList>
    </citation>
    <scope>NUCLEOTIDE SEQUENCE [LARGE SCALE GENOMIC DNA]</scope>
    <source>
        <strain evidence="2">cv. Asha</strain>
    </source>
</reference>
<keyword evidence="2" id="KW-1185">Reference proteome</keyword>
<proteinExistence type="predicted"/>
<dbReference type="Gramene" id="C.cajan_03875.t">
    <property type="protein sequence ID" value="C.cajan_03875.t.cds1"/>
    <property type="gene ID" value="C.cajan_03875"/>
</dbReference>
<organism evidence="1 2">
    <name type="scientific">Cajanus cajan</name>
    <name type="common">Pigeon pea</name>
    <name type="synonym">Cajanus indicus</name>
    <dbReference type="NCBI Taxonomy" id="3821"/>
    <lineage>
        <taxon>Eukaryota</taxon>
        <taxon>Viridiplantae</taxon>
        <taxon>Streptophyta</taxon>
        <taxon>Embryophyta</taxon>
        <taxon>Tracheophyta</taxon>
        <taxon>Spermatophyta</taxon>
        <taxon>Magnoliopsida</taxon>
        <taxon>eudicotyledons</taxon>
        <taxon>Gunneridae</taxon>
        <taxon>Pentapetalae</taxon>
        <taxon>rosids</taxon>
        <taxon>fabids</taxon>
        <taxon>Fabales</taxon>
        <taxon>Fabaceae</taxon>
        <taxon>Papilionoideae</taxon>
        <taxon>50 kb inversion clade</taxon>
        <taxon>NPAAA clade</taxon>
        <taxon>indigoferoid/millettioid clade</taxon>
        <taxon>Phaseoleae</taxon>
        <taxon>Cajanus</taxon>
    </lineage>
</organism>
<sequence length="52" mass="5935">WLPSMKEQNMHNCSRECCESKAICHCKEGAEMHRSIGCISLPIKMEIRVDNG</sequence>
<evidence type="ECO:0000313" key="1">
    <source>
        <dbReference type="EMBL" id="KYP57691.1"/>
    </source>
</evidence>
<dbReference type="AlphaFoldDB" id="A0A151SSF7"/>
<evidence type="ECO:0000313" key="2">
    <source>
        <dbReference type="Proteomes" id="UP000075243"/>
    </source>
</evidence>